<evidence type="ECO:0000313" key="1">
    <source>
        <dbReference type="EMBL" id="GAF99949.1"/>
    </source>
</evidence>
<name>X0U358_9ZZZZ</name>
<gene>
    <name evidence="1" type="ORF">S01H1_41433</name>
</gene>
<protein>
    <submittedName>
        <fullName evidence="1">Uncharacterized protein</fullName>
    </submittedName>
</protein>
<sequence length="46" mass="5109">MGKCNNIAFTHIRKFQERDSEPGWIDEGSARYLAVPEAISGLLSCP</sequence>
<organism evidence="1">
    <name type="scientific">marine sediment metagenome</name>
    <dbReference type="NCBI Taxonomy" id="412755"/>
    <lineage>
        <taxon>unclassified sequences</taxon>
        <taxon>metagenomes</taxon>
        <taxon>ecological metagenomes</taxon>
    </lineage>
</organism>
<proteinExistence type="predicted"/>
<dbReference type="AlphaFoldDB" id="X0U358"/>
<feature type="non-terminal residue" evidence="1">
    <location>
        <position position="46"/>
    </location>
</feature>
<reference evidence="1" key="1">
    <citation type="journal article" date="2014" name="Front. Microbiol.">
        <title>High frequency of phylogenetically diverse reductive dehalogenase-homologous genes in deep subseafloor sedimentary metagenomes.</title>
        <authorList>
            <person name="Kawai M."/>
            <person name="Futagami T."/>
            <person name="Toyoda A."/>
            <person name="Takaki Y."/>
            <person name="Nishi S."/>
            <person name="Hori S."/>
            <person name="Arai W."/>
            <person name="Tsubouchi T."/>
            <person name="Morono Y."/>
            <person name="Uchiyama I."/>
            <person name="Ito T."/>
            <person name="Fujiyama A."/>
            <person name="Inagaki F."/>
            <person name="Takami H."/>
        </authorList>
    </citation>
    <scope>NUCLEOTIDE SEQUENCE</scope>
    <source>
        <strain evidence="1">Expedition CK06-06</strain>
    </source>
</reference>
<accession>X0U358</accession>
<comment type="caution">
    <text evidence="1">The sequence shown here is derived from an EMBL/GenBank/DDBJ whole genome shotgun (WGS) entry which is preliminary data.</text>
</comment>
<dbReference type="EMBL" id="BARS01026281">
    <property type="protein sequence ID" value="GAF99949.1"/>
    <property type="molecule type" value="Genomic_DNA"/>
</dbReference>